<reference evidence="1" key="1">
    <citation type="submission" date="2018-02" db="EMBL/GenBank/DDBJ databases">
        <title>Rhizophora mucronata_Transcriptome.</title>
        <authorList>
            <person name="Meera S.P."/>
            <person name="Sreeshan A."/>
            <person name="Augustine A."/>
        </authorList>
    </citation>
    <scope>NUCLEOTIDE SEQUENCE</scope>
    <source>
        <tissue evidence="1">Leaf</tissue>
    </source>
</reference>
<sequence length="120" mass="12618">MKCISKEREKPIFFQFFPLKAATAFLNVSSSSGVQPPFARLIGPVVLLLVGEAVAGLDTPGDLRIALPLPSEIDGLKAAVNCLFSRQRSSIFASPIPSSCSSSAREEVAGIEAELIVGGN</sequence>
<dbReference type="EMBL" id="GGEC01043672">
    <property type="protein sequence ID" value="MBX24156.1"/>
    <property type="molecule type" value="Transcribed_RNA"/>
</dbReference>
<proteinExistence type="predicted"/>
<dbReference type="AlphaFoldDB" id="A0A2P2M1Q0"/>
<protein>
    <submittedName>
        <fullName evidence="1">Uncharacterized protein</fullName>
    </submittedName>
</protein>
<accession>A0A2P2M1Q0</accession>
<name>A0A2P2M1Q0_RHIMU</name>
<evidence type="ECO:0000313" key="1">
    <source>
        <dbReference type="EMBL" id="MBX24156.1"/>
    </source>
</evidence>
<organism evidence="1">
    <name type="scientific">Rhizophora mucronata</name>
    <name type="common">Asiatic mangrove</name>
    <dbReference type="NCBI Taxonomy" id="61149"/>
    <lineage>
        <taxon>Eukaryota</taxon>
        <taxon>Viridiplantae</taxon>
        <taxon>Streptophyta</taxon>
        <taxon>Embryophyta</taxon>
        <taxon>Tracheophyta</taxon>
        <taxon>Spermatophyta</taxon>
        <taxon>Magnoliopsida</taxon>
        <taxon>eudicotyledons</taxon>
        <taxon>Gunneridae</taxon>
        <taxon>Pentapetalae</taxon>
        <taxon>rosids</taxon>
        <taxon>fabids</taxon>
        <taxon>Malpighiales</taxon>
        <taxon>Rhizophoraceae</taxon>
        <taxon>Rhizophora</taxon>
    </lineage>
</organism>